<evidence type="ECO:0000313" key="2">
    <source>
        <dbReference type="EMBL" id="MBN7773607.1"/>
    </source>
</evidence>
<evidence type="ECO:0000313" key="3">
    <source>
        <dbReference type="Proteomes" id="UP000664545"/>
    </source>
</evidence>
<name>A0A939IHD2_CLOAM</name>
<dbReference type="PANTHER" id="PTHR33164:SF105">
    <property type="entry name" value="TRANSCRIPTIONAL REPRESSOR PROTEIN-RELATED"/>
    <property type="match status" value="1"/>
</dbReference>
<dbReference type="PANTHER" id="PTHR33164">
    <property type="entry name" value="TRANSCRIPTIONAL REGULATOR, MARR FAMILY"/>
    <property type="match status" value="1"/>
</dbReference>
<evidence type="ECO:0000259" key="1">
    <source>
        <dbReference type="PROSITE" id="PS50995"/>
    </source>
</evidence>
<dbReference type="PROSITE" id="PS50995">
    <property type="entry name" value="HTH_MARR_2"/>
    <property type="match status" value="1"/>
</dbReference>
<organism evidence="2 3">
    <name type="scientific">Clostridium aminobutyricum</name>
    <dbReference type="NCBI Taxonomy" id="33953"/>
    <lineage>
        <taxon>Bacteria</taxon>
        <taxon>Bacillati</taxon>
        <taxon>Bacillota</taxon>
        <taxon>Clostridia</taxon>
        <taxon>Eubacteriales</taxon>
        <taxon>Clostridiaceae</taxon>
        <taxon>Clostridium</taxon>
    </lineage>
</organism>
<dbReference type="InterPro" id="IPR036390">
    <property type="entry name" value="WH_DNA-bd_sf"/>
</dbReference>
<dbReference type="InterPro" id="IPR000835">
    <property type="entry name" value="HTH_MarR-typ"/>
</dbReference>
<dbReference type="EMBL" id="JAFJZZ010000003">
    <property type="protein sequence ID" value="MBN7773607.1"/>
    <property type="molecule type" value="Genomic_DNA"/>
</dbReference>
<reference evidence="2" key="1">
    <citation type="submission" date="2021-02" db="EMBL/GenBank/DDBJ databases">
        <title>Abyssanaerobacter marinus gen.nov., sp., nov, anaerobic bacterium isolated from the Onnuri vent field of Indian Ocean and suggestion of Mogibacteriaceae fam. nov., and proposal of reclassification of ambiguous this family's genus member.</title>
        <authorList>
            <person name="Kim Y.J."/>
            <person name="Yang J.-A."/>
        </authorList>
    </citation>
    <scope>NUCLEOTIDE SEQUENCE</scope>
    <source>
        <strain evidence="2">DSM 2634</strain>
    </source>
</reference>
<dbReference type="AlphaFoldDB" id="A0A939IHD2"/>
<protein>
    <submittedName>
        <fullName evidence="2">MarR family transcriptional regulator</fullName>
    </submittedName>
</protein>
<dbReference type="SMART" id="SM00347">
    <property type="entry name" value="HTH_MARR"/>
    <property type="match status" value="1"/>
</dbReference>
<dbReference type="RefSeq" id="WP_206582438.1">
    <property type="nucleotide sequence ID" value="NZ_JAFJZZ010000003.1"/>
</dbReference>
<dbReference type="InterPro" id="IPR039422">
    <property type="entry name" value="MarR/SlyA-like"/>
</dbReference>
<dbReference type="Proteomes" id="UP000664545">
    <property type="component" value="Unassembled WGS sequence"/>
</dbReference>
<feature type="domain" description="HTH marR-type" evidence="1">
    <location>
        <begin position="1"/>
        <end position="140"/>
    </location>
</feature>
<sequence>MKNHEKKPSVCNCLNLRRASLAITKIYDEMLAPSGLTVSQYSILKHLKHLGPVSVSELALHIRLDRTTLVRSLKPLEAESFIMDISQKGTRNRQLQLTDKGMVKYLEAEALWNQAQEYMEQKIGRENIEKLTSLLTMIESL</sequence>
<gene>
    <name evidence="2" type="ORF">JYB65_09560</name>
</gene>
<dbReference type="SUPFAM" id="SSF46785">
    <property type="entry name" value="Winged helix' DNA-binding domain"/>
    <property type="match status" value="1"/>
</dbReference>
<dbReference type="Gene3D" id="1.10.10.10">
    <property type="entry name" value="Winged helix-like DNA-binding domain superfamily/Winged helix DNA-binding domain"/>
    <property type="match status" value="1"/>
</dbReference>
<accession>A0A939IHD2</accession>
<dbReference type="GO" id="GO:0006950">
    <property type="term" value="P:response to stress"/>
    <property type="evidence" value="ECO:0007669"/>
    <property type="project" value="TreeGrafter"/>
</dbReference>
<keyword evidence="3" id="KW-1185">Reference proteome</keyword>
<dbReference type="GO" id="GO:0003700">
    <property type="term" value="F:DNA-binding transcription factor activity"/>
    <property type="evidence" value="ECO:0007669"/>
    <property type="project" value="InterPro"/>
</dbReference>
<dbReference type="Pfam" id="PF01047">
    <property type="entry name" value="MarR"/>
    <property type="match status" value="1"/>
</dbReference>
<proteinExistence type="predicted"/>
<comment type="caution">
    <text evidence="2">The sequence shown here is derived from an EMBL/GenBank/DDBJ whole genome shotgun (WGS) entry which is preliminary data.</text>
</comment>
<dbReference type="InterPro" id="IPR036388">
    <property type="entry name" value="WH-like_DNA-bd_sf"/>
</dbReference>